<dbReference type="GO" id="GO:0006506">
    <property type="term" value="P:GPI anchor biosynthetic process"/>
    <property type="evidence" value="ECO:0000318"/>
    <property type="project" value="GO_Central"/>
</dbReference>
<evidence type="ECO:0000256" key="5">
    <source>
        <dbReference type="ARBA" id="ARBA00022729"/>
    </source>
</evidence>
<name>B3S8W2_TRIAD</name>
<gene>
    <name evidence="9" type="ORF">TRIADDRAFT_31335</name>
</gene>
<dbReference type="eggNOG" id="KOG2970">
    <property type="taxonomic scope" value="Eukaryota"/>
</dbReference>
<dbReference type="PANTHER" id="PTHR13148">
    <property type="entry name" value="PER1-RELATED"/>
    <property type="match status" value="1"/>
</dbReference>
<dbReference type="KEGG" id="tad:TRIADDRAFT_31335"/>
<dbReference type="Pfam" id="PF04080">
    <property type="entry name" value="Per1"/>
    <property type="match status" value="1"/>
</dbReference>
<accession>B3S8W2</accession>
<reference evidence="9 10" key="1">
    <citation type="journal article" date="2008" name="Nature">
        <title>The Trichoplax genome and the nature of placozoans.</title>
        <authorList>
            <person name="Srivastava M."/>
            <person name="Begovic E."/>
            <person name="Chapman J."/>
            <person name="Putnam N.H."/>
            <person name="Hellsten U."/>
            <person name="Kawashima T."/>
            <person name="Kuo A."/>
            <person name="Mitros T."/>
            <person name="Salamov A."/>
            <person name="Carpenter M.L."/>
            <person name="Signorovitch A.Y."/>
            <person name="Moreno M.A."/>
            <person name="Kamm K."/>
            <person name="Grimwood J."/>
            <person name="Schmutz J."/>
            <person name="Shapiro H."/>
            <person name="Grigoriev I.V."/>
            <person name="Buss L.W."/>
            <person name="Schierwater B."/>
            <person name="Dellaporta S.L."/>
            <person name="Rokhsar D.S."/>
        </authorList>
    </citation>
    <scope>NUCLEOTIDE SEQUENCE [LARGE SCALE GENOMIC DNA]</scope>
    <source>
        <strain evidence="9 10">Grell-BS-1999</strain>
    </source>
</reference>
<sequence length="314" mass="36895">MERYQLILYCALLVIAIFHSACGSVGDRLERYQSLLSQCVANCREATIPWSISIFGWDCLDNCKYLSMHQVVDELIEYNQPIPQWHGKWPFVRFLGIQEPASVVFSIGNAMANYFGWKAYRESVHSNYRMYHVVRTYTMVSVNAWLWSTIFHTRDLLWTERMDYFSAGAVIAFGHYLFMFYILTNYGYKWLARLYGGIVLLLYSCHIYYMAFIQFSYSYNMRANVAVGFLTALCWCTWFIKTAKSRPHVWIGFLCAIGTPAVAALELFDFPPFWWTFDAHSLWHAATIPFAYIWFLFLRSDAELEIRRDQGKLE</sequence>
<feature type="transmembrane region" description="Helical" evidence="8">
    <location>
        <begin position="249"/>
        <end position="268"/>
    </location>
</feature>
<dbReference type="OrthoDB" id="419770at2759"/>
<feature type="transmembrane region" description="Helical" evidence="8">
    <location>
        <begin position="132"/>
        <end position="152"/>
    </location>
</feature>
<dbReference type="InterPro" id="IPR007217">
    <property type="entry name" value="Per1-like"/>
</dbReference>
<evidence type="ECO:0000256" key="7">
    <source>
        <dbReference type="ARBA" id="ARBA00023136"/>
    </source>
</evidence>
<dbReference type="EMBL" id="DS985257">
    <property type="protein sequence ID" value="EDV20841.1"/>
    <property type="molecule type" value="Genomic_DNA"/>
</dbReference>
<comment type="subcellular location">
    <subcellularLocation>
        <location evidence="1">Endomembrane system</location>
        <topology evidence="1">Multi-pass membrane protein</topology>
    </subcellularLocation>
    <subcellularLocation>
        <location evidence="8">Golgi apparatus membrane</location>
        <topology evidence="8">Multi-pass membrane protein</topology>
    </subcellularLocation>
</comment>
<evidence type="ECO:0000256" key="3">
    <source>
        <dbReference type="ARBA" id="ARBA00022502"/>
    </source>
</evidence>
<comment type="similarity">
    <text evidence="2 8">Belongs to the PGAP3 family.</text>
</comment>
<dbReference type="PhylomeDB" id="B3S8W2"/>
<feature type="signal peptide" evidence="8">
    <location>
        <begin position="1"/>
        <end position="23"/>
    </location>
</feature>
<dbReference type="GeneID" id="6757926"/>
<keyword evidence="10" id="KW-1185">Reference proteome</keyword>
<evidence type="ECO:0000256" key="1">
    <source>
        <dbReference type="ARBA" id="ARBA00004127"/>
    </source>
</evidence>
<keyword evidence="4 8" id="KW-0812">Transmembrane</keyword>
<dbReference type="InParanoid" id="B3S8W2"/>
<feature type="chain" id="PRO_5016486203" description="Post-GPI attachment to proteins factor 3" evidence="8">
    <location>
        <begin position="24"/>
        <end position="314"/>
    </location>
</feature>
<dbReference type="PANTHER" id="PTHR13148:SF0">
    <property type="entry name" value="POST-GPI ATTACHMENT TO PROTEINS FACTOR 3"/>
    <property type="match status" value="1"/>
</dbReference>
<dbReference type="Proteomes" id="UP000009022">
    <property type="component" value="Unassembled WGS sequence"/>
</dbReference>
<evidence type="ECO:0000256" key="4">
    <source>
        <dbReference type="ARBA" id="ARBA00022692"/>
    </source>
</evidence>
<comment type="function">
    <text evidence="8">Involved in the lipid remodeling steps of GPI-anchor maturation.</text>
</comment>
<keyword evidence="7 8" id="KW-0472">Membrane</keyword>
<proteinExistence type="inferred from homology"/>
<dbReference type="HOGENOM" id="CLU_032917_1_0_1"/>
<protein>
    <recommendedName>
        <fullName evidence="8">Post-GPI attachment to proteins factor 3</fullName>
    </recommendedName>
</protein>
<evidence type="ECO:0000313" key="10">
    <source>
        <dbReference type="Proteomes" id="UP000009022"/>
    </source>
</evidence>
<dbReference type="RefSeq" id="XP_002116782.1">
    <property type="nucleotide sequence ID" value="XM_002116746.1"/>
</dbReference>
<evidence type="ECO:0000256" key="2">
    <source>
        <dbReference type="ARBA" id="ARBA00006387"/>
    </source>
</evidence>
<dbReference type="AlphaFoldDB" id="B3S8W2"/>
<dbReference type="GO" id="GO:0005789">
    <property type="term" value="C:endoplasmic reticulum membrane"/>
    <property type="evidence" value="ECO:0000318"/>
    <property type="project" value="GO_Central"/>
</dbReference>
<feature type="transmembrane region" description="Helical" evidence="8">
    <location>
        <begin position="195"/>
        <end position="217"/>
    </location>
</feature>
<evidence type="ECO:0000256" key="6">
    <source>
        <dbReference type="ARBA" id="ARBA00022989"/>
    </source>
</evidence>
<feature type="transmembrane region" description="Helical" evidence="8">
    <location>
        <begin position="223"/>
        <end position="240"/>
    </location>
</feature>
<feature type="transmembrane region" description="Helical" evidence="8">
    <location>
        <begin position="164"/>
        <end position="183"/>
    </location>
</feature>
<comment type="caution">
    <text evidence="8">Lacks conserved residue(s) required for the propagation of feature annotation.</text>
</comment>
<keyword evidence="5 8" id="KW-0732">Signal</keyword>
<keyword evidence="8" id="KW-0333">Golgi apparatus</keyword>
<dbReference type="GO" id="GO:0000139">
    <property type="term" value="C:Golgi membrane"/>
    <property type="evidence" value="ECO:0007669"/>
    <property type="project" value="UniProtKB-SubCell"/>
</dbReference>
<dbReference type="OMA" id="DFMIEDC"/>
<organism evidence="9 10">
    <name type="scientific">Trichoplax adhaerens</name>
    <name type="common">Trichoplax reptans</name>
    <dbReference type="NCBI Taxonomy" id="10228"/>
    <lineage>
        <taxon>Eukaryota</taxon>
        <taxon>Metazoa</taxon>
        <taxon>Placozoa</taxon>
        <taxon>Uniplacotomia</taxon>
        <taxon>Trichoplacea</taxon>
        <taxon>Trichoplacidae</taxon>
        <taxon>Trichoplax</taxon>
    </lineage>
</organism>
<keyword evidence="6 8" id="KW-1133">Transmembrane helix</keyword>
<dbReference type="GO" id="GO:0016788">
    <property type="term" value="F:hydrolase activity, acting on ester bonds"/>
    <property type="evidence" value="ECO:0000318"/>
    <property type="project" value="GO_Central"/>
</dbReference>
<evidence type="ECO:0000313" key="9">
    <source>
        <dbReference type="EMBL" id="EDV20841.1"/>
    </source>
</evidence>
<dbReference type="CTD" id="6757926"/>
<evidence type="ECO:0000256" key="8">
    <source>
        <dbReference type="RuleBase" id="RU365066"/>
    </source>
</evidence>
<dbReference type="FunCoup" id="B3S8W2">
    <property type="interactions" value="565"/>
</dbReference>
<feature type="transmembrane region" description="Helical" evidence="8">
    <location>
        <begin position="280"/>
        <end position="298"/>
    </location>
</feature>
<dbReference type="STRING" id="10228.B3S8W2"/>
<keyword evidence="3 8" id="KW-0337">GPI-anchor biosynthesis</keyword>